<reference evidence="2 3" key="2">
    <citation type="journal article" date="2013" name="Plant Cell Physiol.">
        <title>Rice Annotation Project Database (RAP-DB): an integrative and interactive database for rice genomics.</title>
        <authorList>
            <person name="Sakai H."/>
            <person name="Lee S.S."/>
            <person name="Tanaka T."/>
            <person name="Numa H."/>
            <person name="Kim J."/>
            <person name="Kawahara Y."/>
            <person name="Wakimoto H."/>
            <person name="Yang C.C."/>
            <person name="Iwamoto M."/>
            <person name="Abe T."/>
            <person name="Yamada Y."/>
            <person name="Muto A."/>
            <person name="Inokuchi H."/>
            <person name="Ikemura T."/>
            <person name="Matsumoto T."/>
            <person name="Sasaki T."/>
            <person name="Itoh T."/>
        </authorList>
    </citation>
    <scope>NUCLEOTIDE SEQUENCE [LARGE SCALE GENOMIC DNA]</scope>
    <source>
        <strain evidence="3">cv. Nipponbare</strain>
    </source>
</reference>
<evidence type="ECO:0000256" key="1">
    <source>
        <dbReference type="SAM" id="MobiDB-lite"/>
    </source>
</evidence>
<dbReference type="EMBL" id="AP014960">
    <property type="protein sequence ID" value="BAS89922.1"/>
    <property type="molecule type" value="Genomic_DNA"/>
</dbReference>
<dbReference type="InParanoid" id="A0A0P0WCG5"/>
<reference evidence="3" key="1">
    <citation type="journal article" date="2005" name="Nature">
        <title>The map-based sequence of the rice genome.</title>
        <authorList>
            <consortium name="International rice genome sequencing project (IRGSP)"/>
            <person name="Matsumoto T."/>
            <person name="Wu J."/>
            <person name="Kanamori H."/>
            <person name="Katayose Y."/>
            <person name="Fujisawa M."/>
            <person name="Namiki N."/>
            <person name="Mizuno H."/>
            <person name="Yamamoto K."/>
            <person name="Antonio B.A."/>
            <person name="Baba T."/>
            <person name="Sakata K."/>
            <person name="Nagamura Y."/>
            <person name="Aoki H."/>
            <person name="Arikawa K."/>
            <person name="Arita K."/>
            <person name="Bito T."/>
            <person name="Chiden Y."/>
            <person name="Fujitsuka N."/>
            <person name="Fukunaka R."/>
            <person name="Hamada M."/>
            <person name="Harada C."/>
            <person name="Hayashi A."/>
            <person name="Hijishita S."/>
            <person name="Honda M."/>
            <person name="Hosokawa S."/>
            <person name="Ichikawa Y."/>
            <person name="Idonuma A."/>
            <person name="Iijima M."/>
            <person name="Ikeda M."/>
            <person name="Ikeno M."/>
            <person name="Ito K."/>
            <person name="Ito S."/>
            <person name="Ito T."/>
            <person name="Ito Y."/>
            <person name="Ito Y."/>
            <person name="Iwabuchi A."/>
            <person name="Kamiya K."/>
            <person name="Karasawa W."/>
            <person name="Kurita K."/>
            <person name="Katagiri S."/>
            <person name="Kikuta A."/>
            <person name="Kobayashi H."/>
            <person name="Kobayashi N."/>
            <person name="Machita K."/>
            <person name="Maehara T."/>
            <person name="Masukawa M."/>
            <person name="Mizubayashi T."/>
            <person name="Mukai Y."/>
            <person name="Nagasaki H."/>
            <person name="Nagata Y."/>
            <person name="Naito S."/>
            <person name="Nakashima M."/>
            <person name="Nakama Y."/>
            <person name="Nakamichi Y."/>
            <person name="Nakamura M."/>
            <person name="Meguro A."/>
            <person name="Negishi M."/>
            <person name="Ohta I."/>
            <person name="Ohta T."/>
            <person name="Okamoto M."/>
            <person name="Ono N."/>
            <person name="Saji S."/>
            <person name="Sakaguchi M."/>
            <person name="Sakai K."/>
            <person name="Shibata M."/>
            <person name="Shimokawa T."/>
            <person name="Song J."/>
            <person name="Takazaki Y."/>
            <person name="Terasawa K."/>
            <person name="Tsugane M."/>
            <person name="Tsuji K."/>
            <person name="Ueda S."/>
            <person name="Waki K."/>
            <person name="Yamagata H."/>
            <person name="Yamamoto M."/>
            <person name="Yamamoto S."/>
            <person name="Yamane H."/>
            <person name="Yoshiki S."/>
            <person name="Yoshihara R."/>
            <person name="Yukawa K."/>
            <person name="Zhong H."/>
            <person name="Yano M."/>
            <person name="Yuan Q."/>
            <person name="Ouyang S."/>
            <person name="Liu J."/>
            <person name="Jones K.M."/>
            <person name="Gansberger K."/>
            <person name="Moffat K."/>
            <person name="Hill J."/>
            <person name="Bera J."/>
            <person name="Fadrosh D."/>
            <person name="Jin S."/>
            <person name="Johri S."/>
            <person name="Kim M."/>
            <person name="Overton L."/>
            <person name="Reardon M."/>
            <person name="Tsitrin T."/>
            <person name="Vuong H."/>
            <person name="Weaver B."/>
            <person name="Ciecko A."/>
            <person name="Tallon L."/>
            <person name="Jackson J."/>
            <person name="Pai G."/>
            <person name="Aken S.V."/>
            <person name="Utterback T."/>
            <person name="Reidmuller S."/>
            <person name="Feldblyum T."/>
            <person name="Hsiao J."/>
            <person name="Zismann V."/>
            <person name="Iobst S."/>
            <person name="de Vazeille A.R."/>
            <person name="Buell C.R."/>
            <person name="Ying K."/>
            <person name="Li Y."/>
            <person name="Lu T."/>
            <person name="Huang Y."/>
            <person name="Zhao Q."/>
            <person name="Feng Q."/>
            <person name="Zhang L."/>
            <person name="Zhu J."/>
            <person name="Weng Q."/>
            <person name="Mu J."/>
            <person name="Lu Y."/>
            <person name="Fan D."/>
            <person name="Liu Y."/>
            <person name="Guan J."/>
            <person name="Zhang Y."/>
            <person name="Yu S."/>
            <person name="Liu X."/>
            <person name="Zhang Y."/>
            <person name="Hong G."/>
            <person name="Han B."/>
            <person name="Choisne N."/>
            <person name="Demange N."/>
            <person name="Orjeda G."/>
            <person name="Samain S."/>
            <person name="Cattolico L."/>
            <person name="Pelletier E."/>
            <person name="Couloux A."/>
            <person name="Segurens B."/>
            <person name="Wincker P."/>
            <person name="D'Hont A."/>
            <person name="Scarpelli C."/>
            <person name="Weissenbach J."/>
            <person name="Salanoubat M."/>
            <person name="Quetier F."/>
            <person name="Yu Y."/>
            <person name="Kim H.R."/>
            <person name="Rambo T."/>
            <person name="Currie J."/>
            <person name="Collura K."/>
            <person name="Luo M."/>
            <person name="Yang T."/>
            <person name="Ammiraju J.S.S."/>
            <person name="Engler F."/>
            <person name="Soderlund C."/>
            <person name="Wing R.A."/>
            <person name="Palmer L.E."/>
            <person name="de la Bastide M."/>
            <person name="Spiegel L."/>
            <person name="Nascimento L."/>
            <person name="Zutavern T."/>
            <person name="O'Shaughnessy A."/>
            <person name="Dike S."/>
            <person name="Dedhia N."/>
            <person name="Preston R."/>
            <person name="Balija V."/>
            <person name="McCombie W.R."/>
            <person name="Chow T."/>
            <person name="Chen H."/>
            <person name="Chung M."/>
            <person name="Chen C."/>
            <person name="Shaw J."/>
            <person name="Wu H."/>
            <person name="Hsiao K."/>
            <person name="Chao Y."/>
            <person name="Chu M."/>
            <person name="Cheng C."/>
            <person name="Hour A."/>
            <person name="Lee P."/>
            <person name="Lin S."/>
            <person name="Lin Y."/>
            <person name="Liou J."/>
            <person name="Liu S."/>
            <person name="Hsing Y."/>
            <person name="Raghuvanshi S."/>
            <person name="Mohanty A."/>
            <person name="Bharti A.K."/>
            <person name="Gaur A."/>
            <person name="Gupta V."/>
            <person name="Kumar D."/>
            <person name="Ravi V."/>
            <person name="Vij S."/>
            <person name="Kapur A."/>
            <person name="Khurana P."/>
            <person name="Khurana P."/>
            <person name="Khurana J.P."/>
            <person name="Tyagi A.K."/>
            <person name="Gaikwad K."/>
            <person name="Singh A."/>
            <person name="Dalal V."/>
            <person name="Srivastava S."/>
            <person name="Dixit A."/>
            <person name="Pal A.K."/>
            <person name="Ghazi I.A."/>
            <person name="Yadav M."/>
            <person name="Pandit A."/>
            <person name="Bhargava A."/>
            <person name="Sureshbabu K."/>
            <person name="Batra K."/>
            <person name="Sharma T.R."/>
            <person name="Mohapatra T."/>
            <person name="Singh N.K."/>
            <person name="Messing J."/>
            <person name="Nelson A.B."/>
            <person name="Fuks G."/>
            <person name="Kavchok S."/>
            <person name="Keizer G."/>
            <person name="Linton E."/>
            <person name="Llaca V."/>
            <person name="Song R."/>
            <person name="Tanyolac B."/>
            <person name="Young S."/>
            <person name="Ho-Il K."/>
            <person name="Hahn J.H."/>
            <person name="Sangsakoo G."/>
            <person name="Vanavichit A."/>
            <person name="de Mattos Luiz.A.T."/>
            <person name="Zimmer P.D."/>
            <person name="Malone G."/>
            <person name="Dellagostin O."/>
            <person name="de Oliveira A.C."/>
            <person name="Bevan M."/>
            <person name="Bancroft I."/>
            <person name="Minx P."/>
            <person name="Cordum H."/>
            <person name="Wilson R."/>
            <person name="Cheng Z."/>
            <person name="Jin W."/>
            <person name="Jiang J."/>
            <person name="Leong S.A."/>
            <person name="Iwama H."/>
            <person name="Gojobori T."/>
            <person name="Itoh T."/>
            <person name="Niimura Y."/>
            <person name="Fujii Y."/>
            <person name="Habara T."/>
            <person name="Sakai H."/>
            <person name="Sato Y."/>
            <person name="Wilson G."/>
            <person name="Kumar K."/>
            <person name="McCouch S."/>
            <person name="Juretic N."/>
            <person name="Hoen D."/>
            <person name="Wright S."/>
            <person name="Bruskiewich R."/>
            <person name="Bureau T."/>
            <person name="Miyao A."/>
            <person name="Hirochika H."/>
            <person name="Nishikawa T."/>
            <person name="Kadowaki K."/>
            <person name="Sugiura M."/>
            <person name="Burr B."/>
            <person name="Sasaki T."/>
        </authorList>
    </citation>
    <scope>NUCLEOTIDE SEQUENCE [LARGE SCALE GENOMIC DNA]</scope>
    <source>
        <strain evidence="3">cv. Nipponbare</strain>
    </source>
</reference>
<protein>
    <submittedName>
        <fullName evidence="2">Os04g0499500 protein</fullName>
    </submittedName>
</protein>
<gene>
    <name evidence="2" type="ordered locus">Os04g0499500</name>
    <name evidence="2" type="ORF">OSNPB_040499500</name>
</gene>
<feature type="region of interest" description="Disordered" evidence="1">
    <location>
        <begin position="28"/>
        <end position="51"/>
    </location>
</feature>
<dbReference type="PaxDb" id="39947-A0A0P0WCG5"/>
<keyword evidence="3" id="KW-1185">Reference proteome</keyword>
<reference evidence="2 3" key="3">
    <citation type="journal article" date="2013" name="Rice">
        <title>Improvement of the Oryza sativa Nipponbare reference genome using next generation sequence and optical map data.</title>
        <authorList>
            <person name="Kawahara Y."/>
            <person name="de la Bastide M."/>
            <person name="Hamilton J.P."/>
            <person name="Kanamori H."/>
            <person name="McCombie W.R."/>
            <person name="Ouyang S."/>
            <person name="Schwartz D.C."/>
            <person name="Tanaka T."/>
            <person name="Wu J."/>
            <person name="Zhou S."/>
            <person name="Childs K.L."/>
            <person name="Davidson R.M."/>
            <person name="Lin H."/>
            <person name="Quesada-Ocampo L."/>
            <person name="Vaillancourt B."/>
            <person name="Sakai H."/>
            <person name="Lee S.S."/>
            <person name="Kim J."/>
            <person name="Numa H."/>
            <person name="Itoh T."/>
            <person name="Buell C.R."/>
            <person name="Matsumoto T."/>
        </authorList>
    </citation>
    <scope>NUCLEOTIDE SEQUENCE [LARGE SCALE GENOMIC DNA]</scope>
    <source>
        <strain evidence="3">cv. Nipponbare</strain>
    </source>
</reference>
<dbReference type="Gramene" id="Os04t0499500-00">
    <property type="protein sequence ID" value="Os04t0499500-00"/>
    <property type="gene ID" value="Os04g0499500"/>
</dbReference>
<dbReference type="Proteomes" id="UP000059680">
    <property type="component" value="Chromosome 4"/>
</dbReference>
<dbReference type="eggNOG" id="ENOG502SYZF">
    <property type="taxonomic scope" value="Eukaryota"/>
</dbReference>
<evidence type="ECO:0000313" key="2">
    <source>
        <dbReference type="EMBL" id="BAS89922.1"/>
    </source>
</evidence>
<sequence length="107" mass="11610">MVFMTASKIPLRKYVSSTAFRISSTTSKLKPHDKLSRATTSPNKAGARGRSIPISSSRAAYSKHPVFRSSVLKIFLACRCSSSLTRGSMKLGPLSKARLIASFTISE</sequence>
<evidence type="ECO:0000313" key="3">
    <source>
        <dbReference type="Proteomes" id="UP000059680"/>
    </source>
</evidence>
<proteinExistence type="predicted"/>
<dbReference type="AlphaFoldDB" id="A0A0P0WCG5"/>
<organism evidence="2 3">
    <name type="scientific">Oryza sativa subsp. japonica</name>
    <name type="common">Rice</name>
    <dbReference type="NCBI Taxonomy" id="39947"/>
    <lineage>
        <taxon>Eukaryota</taxon>
        <taxon>Viridiplantae</taxon>
        <taxon>Streptophyta</taxon>
        <taxon>Embryophyta</taxon>
        <taxon>Tracheophyta</taxon>
        <taxon>Spermatophyta</taxon>
        <taxon>Magnoliopsida</taxon>
        <taxon>Liliopsida</taxon>
        <taxon>Poales</taxon>
        <taxon>Poaceae</taxon>
        <taxon>BOP clade</taxon>
        <taxon>Oryzoideae</taxon>
        <taxon>Oryzeae</taxon>
        <taxon>Oryzinae</taxon>
        <taxon>Oryza</taxon>
        <taxon>Oryza sativa</taxon>
    </lineage>
</organism>
<accession>A0A0P0WCG5</accession>
<name>A0A0P0WCG5_ORYSJ</name>
<dbReference type="FunCoup" id="A0A0P0WCG5">
    <property type="interactions" value="13"/>
</dbReference>